<evidence type="ECO:0000313" key="8">
    <source>
        <dbReference type="Proteomes" id="UP000054837"/>
    </source>
</evidence>
<comment type="caution">
    <text evidence="7">The sequence shown here is derived from an EMBL/GenBank/DDBJ whole genome shotgun (WGS) entry which is preliminary data.</text>
</comment>
<dbReference type="AlphaFoldDB" id="A0A0W8I384"/>
<dbReference type="PANTHER" id="PTHR43046:SF12">
    <property type="entry name" value="GDP-MANNOSE MANNOSYL HYDROLASE"/>
    <property type="match status" value="1"/>
</dbReference>
<organism evidence="7 8">
    <name type="scientific">Serinicoccus chungangensis</name>
    <dbReference type="NCBI Taxonomy" id="767452"/>
    <lineage>
        <taxon>Bacteria</taxon>
        <taxon>Bacillati</taxon>
        <taxon>Actinomycetota</taxon>
        <taxon>Actinomycetes</taxon>
        <taxon>Micrococcales</taxon>
        <taxon>Ornithinimicrobiaceae</taxon>
        <taxon>Serinicoccus</taxon>
    </lineage>
</organism>
<keyword evidence="4" id="KW-0460">Magnesium</keyword>
<keyword evidence="3 5" id="KW-0378">Hydrolase</keyword>
<dbReference type="InterPro" id="IPR015797">
    <property type="entry name" value="NUDIX_hydrolase-like_dom_sf"/>
</dbReference>
<proteinExistence type="inferred from homology"/>
<gene>
    <name evidence="7" type="ORF">AVL62_08365</name>
</gene>
<dbReference type="InterPro" id="IPR020476">
    <property type="entry name" value="Nudix_hydrolase"/>
</dbReference>
<evidence type="ECO:0000256" key="2">
    <source>
        <dbReference type="ARBA" id="ARBA00005582"/>
    </source>
</evidence>
<dbReference type="PROSITE" id="PS51462">
    <property type="entry name" value="NUDIX"/>
    <property type="match status" value="1"/>
</dbReference>
<dbReference type="OrthoDB" id="4247482at2"/>
<dbReference type="Gene3D" id="3.90.79.10">
    <property type="entry name" value="Nucleoside Triphosphate Pyrophosphohydrolase"/>
    <property type="match status" value="1"/>
</dbReference>
<evidence type="ECO:0000256" key="3">
    <source>
        <dbReference type="ARBA" id="ARBA00022801"/>
    </source>
</evidence>
<feature type="domain" description="Nudix hydrolase" evidence="6">
    <location>
        <begin position="7"/>
        <end position="136"/>
    </location>
</feature>
<dbReference type="CDD" id="cd18876">
    <property type="entry name" value="NUDIX_Hydrolase"/>
    <property type="match status" value="1"/>
</dbReference>
<dbReference type="GO" id="GO:0016787">
    <property type="term" value="F:hydrolase activity"/>
    <property type="evidence" value="ECO:0007669"/>
    <property type="project" value="UniProtKB-KW"/>
</dbReference>
<evidence type="ECO:0000256" key="4">
    <source>
        <dbReference type="ARBA" id="ARBA00022842"/>
    </source>
</evidence>
<reference evidence="7 8" key="1">
    <citation type="submission" date="2015-12" db="EMBL/GenBank/DDBJ databases">
        <title>Serinicoccus chungangenesis strain CD08_5 genome sequencing and assembly.</title>
        <authorList>
            <person name="Chander A.M."/>
            <person name="Kaur G."/>
            <person name="Nair G.R."/>
            <person name="Dhawan D.K."/>
            <person name="Kochhar R.K."/>
            <person name="Mayilraj S."/>
            <person name="Bhadada S.K."/>
        </authorList>
    </citation>
    <scope>NUCLEOTIDE SEQUENCE [LARGE SCALE GENOMIC DNA]</scope>
    <source>
        <strain evidence="7 8">CD08_5</strain>
    </source>
</reference>
<protein>
    <recommendedName>
        <fullName evidence="6">Nudix hydrolase domain-containing protein</fullName>
    </recommendedName>
</protein>
<evidence type="ECO:0000259" key="6">
    <source>
        <dbReference type="PROSITE" id="PS51462"/>
    </source>
</evidence>
<dbReference type="PANTHER" id="PTHR43046">
    <property type="entry name" value="GDP-MANNOSE MANNOSYL HYDROLASE"/>
    <property type="match status" value="1"/>
</dbReference>
<dbReference type="PRINTS" id="PR00502">
    <property type="entry name" value="NUDIXFAMILY"/>
</dbReference>
<accession>A0A0W8I384</accession>
<dbReference type="STRING" id="767452.AVL62_08365"/>
<dbReference type="SUPFAM" id="SSF55811">
    <property type="entry name" value="Nudix"/>
    <property type="match status" value="1"/>
</dbReference>
<comment type="cofactor">
    <cofactor evidence="1">
        <name>Mg(2+)</name>
        <dbReference type="ChEBI" id="CHEBI:18420"/>
    </cofactor>
</comment>
<dbReference type="Pfam" id="PF00293">
    <property type="entry name" value="NUDIX"/>
    <property type="match status" value="1"/>
</dbReference>
<evidence type="ECO:0000256" key="5">
    <source>
        <dbReference type="RuleBase" id="RU003476"/>
    </source>
</evidence>
<comment type="similarity">
    <text evidence="2 5">Belongs to the Nudix hydrolase family.</text>
</comment>
<dbReference type="PROSITE" id="PS00893">
    <property type="entry name" value="NUDIX_BOX"/>
    <property type="match status" value="1"/>
</dbReference>
<dbReference type="InterPro" id="IPR000086">
    <property type="entry name" value="NUDIX_hydrolase_dom"/>
</dbReference>
<dbReference type="Proteomes" id="UP000054837">
    <property type="component" value="Unassembled WGS sequence"/>
</dbReference>
<evidence type="ECO:0000313" key="7">
    <source>
        <dbReference type="EMBL" id="KUG52023.1"/>
    </source>
</evidence>
<sequence length="148" mass="16813">MLNATLPRKRLIAQGLVRDDQGRVLLCELTYKTDWDLPGGVVDPHESPRQTIQREVREELGVDLRVGDLLTVNWLPPYRQWDDALLLVHDLGTHPDLAERASLQRSELRAVHWVRPEDVDQHVAPYVARHLRSVLADGPGELEDGLPV</sequence>
<evidence type="ECO:0000256" key="1">
    <source>
        <dbReference type="ARBA" id="ARBA00001946"/>
    </source>
</evidence>
<dbReference type="EMBL" id="LQBL01000031">
    <property type="protein sequence ID" value="KUG52023.1"/>
    <property type="molecule type" value="Genomic_DNA"/>
</dbReference>
<name>A0A0W8I384_9MICO</name>
<dbReference type="InterPro" id="IPR020084">
    <property type="entry name" value="NUDIX_hydrolase_CS"/>
</dbReference>
<keyword evidence="8" id="KW-1185">Reference proteome</keyword>